<evidence type="ECO:0000256" key="2">
    <source>
        <dbReference type="ARBA" id="ARBA00008914"/>
    </source>
</evidence>
<dbReference type="RefSeq" id="WP_068882758.1">
    <property type="nucleotide sequence ID" value="NZ_LNTU01000034.1"/>
</dbReference>
<evidence type="ECO:0000256" key="4">
    <source>
        <dbReference type="ARBA" id="ARBA00022692"/>
    </source>
</evidence>
<comment type="similarity">
    <text evidence="2">Belongs to the MotB family.</text>
</comment>
<keyword evidence="4" id="KW-0812">Transmembrane</keyword>
<feature type="compositionally biased region" description="Basic and acidic residues" evidence="8">
    <location>
        <begin position="216"/>
        <end position="226"/>
    </location>
</feature>
<dbReference type="PROSITE" id="PS51123">
    <property type="entry name" value="OMPA_2"/>
    <property type="match status" value="1"/>
</dbReference>
<dbReference type="InterPro" id="IPR006665">
    <property type="entry name" value="OmpA-like"/>
</dbReference>
<dbReference type="OrthoDB" id="7170686at2"/>
<evidence type="ECO:0000313" key="11">
    <source>
        <dbReference type="Proteomes" id="UP000070107"/>
    </source>
</evidence>
<protein>
    <submittedName>
        <fullName evidence="10">Flagellar motor protein MotB</fullName>
    </submittedName>
</protein>
<keyword evidence="10" id="KW-0969">Cilium</keyword>
<reference evidence="10 11" key="1">
    <citation type="submission" date="2015-11" db="EMBL/GenBank/DDBJ databases">
        <title>Draft genome sequence of Paramesorhizobium deserti A-3-E, a strain highly resistant to diverse beta-lactam antibiotics.</title>
        <authorList>
            <person name="Lv R."/>
            <person name="Yang X."/>
            <person name="Fang N."/>
            <person name="Guo J."/>
            <person name="Luo X."/>
            <person name="Peng F."/>
            <person name="Yang R."/>
            <person name="Cui Y."/>
            <person name="Fang C."/>
            <person name="Song Y."/>
        </authorList>
    </citation>
    <scope>NUCLEOTIDE SEQUENCE [LARGE SCALE GENOMIC DNA]</scope>
    <source>
        <strain evidence="10 11">A-3-E</strain>
    </source>
</reference>
<dbReference type="CDD" id="cd07185">
    <property type="entry name" value="OmpA_C-like"/>
    <property type="match status" value="1"/>
</dbReference>
<gene>
    <name evidence="10" type="ORF">ATN84_13900</name>
</gene>
<evidence type="ECO:0000259" key="9">
    <source>
        <dbReference type="PROSITE" id="PS51123"/>
    </source>
</evidence>
<dbReference type="InterPro" id="IPR050330">
    <property type="entry name" value="Bact_OuterMem_StrucFunc"/>
</dbReference>
<feature type="region of interest" description="Disordered" evidence="8">
    <location>
        <begin position="141"/>
        <end position="248"/>
    </location>
</feature>
<dbReference type="STRING" id="1494590.ATN84_13900"/>
<name>A0A135HS59_9HYPH</name>
<dbReference type="InterPro" id="IPR036737">
    <property type="entry name" value="OmpA-like_sf"/>
</dbReference>
<dbReference type="PANTHER" id="PTHR30329:SF21">
    <property type="entry name" value="LIPOPROTEIN YIAD-RELATED"/>
    <property type="match status" value="1"/>
</dbReference>
<evidence type="ECO:0000256" key="6">
    <source>
        <dbReference type="ARBA" id="ARBA00023136"/>
    </source>
</evidence>
<evidence type="ECO:0000256" key="8">
    <source>
        <dbReference type="SAM" id="MobiDB-lite"/>
    </source>
</evidence>
<dbReference type="Pfam" id="PF00691">
    <property type="entry name" value="OmpA"/>
    <property type="match status" value="1"/>
</dbReference>
<evidence type="ECO:0000256" key="7">
    <source>
        <dbReference type="PROSITE-ProRule" id="PRU00473"/>
    </source>
</evidence>
<accession>A0A135HS59</accession>
<dbReference type="PANTHER" id="PTHR30329">
    <property type="entry name" value="STATOR ELEMENT OF FLAGELLAR MOTOR COMPLEX"/>
    <property type="match status" value="1"/>
</dbReference>
<proteinExistence type="inferred from homology"/>
<evidence type="ECO:0000313" key="10">
    <source>
        <dbReference type="EMBL" id="KXF76016.1"/>
    </source>
</evidence>
<comment type="subcellular location">
    <subcellularLocation>
        <location evidence="1">Cell membrane</location>
        <topology evidence="1">Single-pass membrane protein</topology>
    </subcellularLocation>
</comment>
<sequence length="395" mass="43131">MNIDPETQREIIIVRRGGGADHDEHHGGVWKIAYADFMTAMMAFFLVMWLINATNEETKAAVASYFNPVKLIDRHSSHKGVEEIDLNEGKVRFESDKAAEEGTKVINDSKAQTPSETEERLMFKEPYAVLAEIANETGVMQNQSKAGEGGAATAGPMTGSEGGKAYRDPFNPDYWSNRADDELFPTMAETAPPPRSPTDDAKQGAPEAQGSTAKKIAAEDKKEQAEKAQSTPAKAENPPDAKETAEAEKLAQEINKATAGEGQGSPDIAVVPAEGGVMIQLTDKIDYGMFAIGSAKPDKRVVEVLEKIAKIIAGRHGDVIISGHTDARPFKSDAYDNWRLSSARAQMAYYMLVRGGLDEKRILRVEGYADRQPKKSDDPYAAENRRIDIFLKTAP</sequence>
<evidence type="ECO:0000256" key="5">
    <source>
        <dbReference type="ARBA" id="ARBA00022989"/>
    </source>
</evidence>
<keyword evidence="10" id="KW-0966">Cell projection</keyword>
<dbReference type="Pfam" id="PF13677">
    <property type="entry name" value="MotB_plug"/>
    <property type="match status" value="1"/>
</dbReference>
<keyword evidence="3" id="KW-1003">Cell membrane</keyword>
<feature type="compositionally biased region" description="Basic and acidic residues" evidence="8">
    <location>
        <begin position="237"/>
        <end position="248"/>
    </location>
</feature>
<dbReference type="Gene3D" id="3.30.1330.60">
    <property type="entry name" value="OmpA-like domain"/>
    <property type="match status" value="1"/>
</dbReference>
<dbReference type="AlphaFoldDB" id="A0A135HS59"/>
<feature type="domain" description="OmpA-like" evidence="9">
    <location>
        <begin position="277"/>
        <end position="395"/>
    </location>
</feature>
<evidence type="ECO:0000256" key="1">
    <source>
        <dbReference type="ARBA" id="ARBA00004162"/>
    </source>
</evidence>
<keyword evidence="6 7" id="KW-0472">Membrane</keyword>
<evidence type="ECO:0000256" key="3">
    <source>
        <dbReference type="ARBA" id="ARBA00022475"/>
    </source>
</evidence>
<keyword evidence="11" id="KW-1185">Reference proteome</keyword>
<keyword evidence="5" id="KW-1133">Transmembrane helix</keyword>
<dbReference type="EMBL" id="LNTU01000034">
    <property type="protein sequence ID" value="KXF76016.1"/>
    <property type="molecule type" value="Genomic_DNA"/>
</dbReference>
<organism evidence="10 11">
    <name type="scientific">Paramesorhizobium deserti</name>
    <dbReference type="NCBI Taxonomy" id="1494590"/>
    <lineage>
        <taxon>Bacteria</taxon>
        <taxon>Pseudomonadati</taxon>
        <taxon>Pseudomonadota</taxon>
        <taxon>Alphaproteobacteria</taxon>
        <taxon>Hyphomicrobiales</taxon>
        <taxon>Phyllobacteriaceae</taxon>
        <taxon>Paramesorhizobium</taxon>
    </lineage>
</organism>
<dbReference type="NCBIfam" id="NF004651">
    <property type="entry name" value="PRK05996.1"/>
    <property type="match status" value="1"/>
</dbReference>
<dbReference type="GO" id="GO:0005886">
    <property type="term" value="C:plasma membrane"/>
    <property type="evidence" value="ECO:0007669"/>
    <property type="project" value="UniProtKB-SubCell"/>
</dbReference>
<keyword evidence="10" id="KW-0282">Flagellum</keyword>
<dbReference type="Proteomes" id="UP000070107">
    <property type="component" value="Unassembled WGS sequence"/>
</dbReference>
<dbReference type="InterPro" id="IPR025713">
    <property type="entry name" value="MotB-like_N_dom"/>
</dbReference>
<comment type="caution">
    <text evidence="10">The sequence shown here is derived from an EMBL/GenBank/DDBJ whole genome shotgun (WGS) entry which is preliminary data.</text>
</comment>
<dbReference type="SUPFAM" id="SSF103088">
    <property type="entry name" value="OmpA-like"/>
    <property type="match status" value="1"/>
</dbReference>